<gene>
    <name evidence="4" type="ORF">H8D24_05890</name>
</gene>
<name>A0A8J6TSR4_9GAMM</name>
<evidence type="ECO:0000313" key="4">
    <source>
        <dbReference type="EMBL" id="MBC8519918.1"/>
    </source>
</evidence>
<dbReference type="PANTHER" id="PTHR34606">
    <property type="entry name" value="BON DOMAIN-CONTAINING PROTEIN"/>
    <property type="match status" value="1"/>
</dbReference>
<sequence>MLQKIFSTTIFLSIFIYLQGCSTTATLATTGGGAAVTSADQRSMGSILDDNWSIEHAAGYVINEDPELADKTHINITSYNGIVLISGEAPTDKLKIDVERVIKSMPKVRRIHNMVTVAAPSSFLTRTSDTMLTTRIKASMLGEENFPASKIKVVTENGSTYLMGLVTRAEGASAVTITQGISGVQKIVKLFEYTD</sequence>
<dbReference type="Gene3D" id="3.30.1340.30">
    <property type="match status" value="1"/>
</dbReference>
<comment type="caution">
    <text evidence="4">The sequence shown here is derived from an EMBL/GenBank/DDBJ whole genome shotgun (WGS) entry which is preliminary data.</text>
</comment>
<dbReference type="PANTHER" id="PTHR34606:SF4">
    <property type="entry name" value="OUTER MEMBRANE LIPOPROTEIN DOLP"/>
    <property type="match status" value="1"/>
</dbReference>
<keyword evidence="1 2" id="KW-0732">Signal</keyword>
<proteinExistence type="predicted"/>
<evidence type="ECO:0000256" key="2">
    <source>
        <dbReference type="SAM" id="SignalP"/>
    </source>
</evidence>
<evidence type="ECO:0000256" key="1">
    <source>
        <dbReference type="ARBA" id="ARBA00022729"/>
    </source>
</evidence>
<feature type="domain" description="BON" evidence="3">
    <location>
        <begin position="128"/>
        <end position="195"/>
    </location>
</feature>
<reference evidence="4 5" key="1">
    <citation type="submission" date="2020-08" db="EMBL/GenBank/DDBJ databases">
        <title>Bridging the membrane lipid divide: bacteria of the FCB group superphylum have the potential to synthesize archaeal ether lipids.</title>
        <authorList>
            <person name="Villanueva L."/>
            <person name="Von Meijenfeldt F.A.B."/>
            <person name="Westbye A.B."/>
            <person name="Yadav S."/>
            <person name="Hopmans E.C."/>
            <person name="Dutilh B.E."/>
            <person name="Sinninghe Damste J.S."/>
        </authorList>
    </citation>
    <scope>NUCLEOTIDE SEQUENCE [LARGE SCALE GENOMIC DNA]</scope>
    <source>
        <strain evidence="4">NIOZ-UU100</strain>
    </source>
</reference>
<dbReference type="InterPro" id="IPR051686">
    <property type="entry name" value="Lipoprotein_DolP"/>
</dbReference>
<accession>A0A8J6TSR4</accession>
<feature type="signal peptide" evidence="2">
    <location>
        <begin position="1"/>
        <end position="27"/>
    </location>
</feature>
<dbReference type="InterPro" id="IPR007055">
    <property type="entry name" value="BON_dom"/>
</dbReference>
<dbReference type="Proteomes" id="UP000654401">
    <property type="component" value="Unassembled WGS sequence"/>
</dbReference>
<evidence type="ECO:0000259" key="3">
    <source>
        <dbReference type="PROSITE" id="PS50914"/>
    </source>
</evidence>
<dbReference type="PROSITE" id="PS50914">
    <property type="entry name" value="BON"/>
    <property type="match status" value="2"/>
</dbReference>
<dbReference type="EMBL" id="JACNFK010000029">
    <property type="protein sequence ID" value="MBC8519918.1"/>
    <property type="molecule type" value="Genomic_DNA"/>
</dbReference>
<dbReference type="Pfam" id="PF04972">
    <property type="entry name" value="BON"/>
    <property type="match status" value="2"/>
</dbReference>
<feature type="domain" description="BON" evidence="3">
    <location>
        <begin position="50"/>
        <end position="119"/>
    </location>
</feature>
<organism evidence="4 5">
    <name type="scientific">Candidatus Thiopontia autotrophica</name>
    <dbReference type="NCBI Taxonomy" id="2841688"/>
    <lineage>
        <taxon>Bacteria</taxon>
        <taxon>Pseudomonadati</taxon>
        <taxon>Pseudomonadota</taxon>
        <taxon>Gammaproteobacteria</taxon>
        <taxon>Candidatus Thiopontia</taxon>
    </lineage>
</organism>
<dbReference type="SMART" id="SM00749">
    <property type="entry name" value="BON"/>
    <property type="match status" value="1"/>
</dbReference>
<dbReference type="InterPro" id="IPR014004">
    <property type="entry name" value="Transpt-assoc_nodulatn_dom_bac"/>
</dbReference>
<protein>
    <submittedName>
        <fullName evidence="4">BON domain-containing protein</fullName>
    </submittedName>
</protein>
<feature type="chain" id="PRO_5035178891" evidence="2">
    <location>
        <begin position="28"/>
        <end position="195"/>
    </location>
</feature>
<evidence type="ECO:0000313" key="5">
    <source>
        <dbReference type="Proteomes" id="UP000654401"/>
    </source>
</evidence>
<dbReference type="AlphaFoldDB" id="A0A8J6TSR4"/>